<name>A0A8C5SBM3_LATLA</name>
<dbReference type="PROSITE" id="PS51390">
    <property type="entry name" value="WAP"/>
    <property type="match status" value="1"/>
</dbReference>
<keyword evidence="8" id="KW-1185">Reference proteome</keyword>
<evidence type="ECO:0000259" key="6">
    <source>
        <dbReference type="PROSITE" id="PS51390"/>
    </source>
</evidence>
<organism evidence="7 8">
    <name type="scientific">Laticauda laticaudata</name>
    <name type="common">Blue-ringed sea krait</name>
    <name type="synonym">Blue-lipped sea krait</name>
    <dbReference type="NCBI Taxonomy" id="8630"/>
    <lineage>
        <taxon>Eukaryota</taxon>
        <taxon>Metazoa</taxon>
        <taxon>Chordata</taxon>
        <taxon>Craniata</taxon>
        <taxon>Vertebrata</taxon>
        <taxon>Euteleostomi</taxon>
        <taxon>Lepidosauria</taxon>
        <taxon>Squamata</taxon>
        <taxon>Bifurcata</taxon>
        <taxon>Unidentata</taxon>
        <taxon>Episquamata</taxon>
        <taxon>Toxicofera</taxon>
        <taxon>Serpentes</taxon>
        <taxon>Colubroidea</taxon>
        <taxon>Elapidae</taxon>
        <taxon>Laticaudinae</taxon>
        <taxon>Laticauda</taxon>
    </lineage>
</organism>
<evidence type="ECO:0000256" key="1">
    <source>
        <dbReference type="ARBA" id="ARBA00002473"/>
    </source>
</evidence>
<sequence>LVFNVASFFPLYCTIEKPGLCPFIREKCRMLNPPNDCDYDFQCGGNLKCCEGICGRECLPPVYGIVCTEIMVL</sequence>
<feature type="domain" description="WAP" evidence="6">
    <location>
        <begin position="14"/>
        <end position="62"/>
    </location>
</feature>
<dbReference type="InterPro" id="IPR036645">
    <property type="entry name" value="Elafin-like_sf"/>
</dbReference>
<dbReference type="SUPFAM" id="SSF57256">
    <property type="entry name" value="Elafin-like"/>
    <property type="match status" value="1"/>
</dbReference>
<protein>
    <recommendedName>
        <fullName evidence="6">WAP domain-containing protein</fullName>
    </recommendedName>
</protein>
<reference evidence="7" key="2">
    <citation type="submission" date="2025-09" db="UniProtKB">
        <authorList>
            <consortium name="Ensembl"/>
        </authorList>
    </citation>
    <scope>IDENTIFICATION</scope>
</reference>
<dbReference type="Ensembl" id="ENSLLTT00000014063.1">
    <property type="protein sequence ID" value="ENSLLTP00000013537.1"/>
    <property type="gene ID" value="ENSLLTG00000010361.1"/>
</dbReference>
<evidence type="ECO:0000256" key="5">
    <source>
        <dbReference type="ARBA" id="ARBA00035122"/>
    </source>
</evidence>
<dbReference type="FunFam" id="4.10.75.10:FF:000001">
    <property type="entry name" value="Anosmin 1"/>
    <property type="match status" value="1"/>
</dbReference>
<evidence type="ECO:0000256" key="4">
    <source>
        <dbReference type="ARBA" id="ARBA00023157"/>
    </source>
</evidence>
<accession>A0A8C5SBM3</accession>
<dbReference type="GO" id="GO:0030414">
    <property type="term" value="F:peptidase inhibitor activity"/>
    <property type="evidence" value="ECO:0007669"/>
    <property type="project" value="InterPro"/>
</dbReference>
<dbReference type="GeneTree" id="ENSGT01120000272429"/>
<dbReference type="SMART" id="SM00217">
    <property type="entry name" value="WAP"/>
    <property type="match status" value="1"/>
</dbReference>
<evidence type="ECO:0000256" key="2">
    <source>
        <dbReference type="ARBA" id="ARBA00022529"/>
    </source>
</evidence>
<dbReference type="Pfam" id="PF00095">
    <property type="entry name" value="WAP"/>
    <property type="match status" value="1"/>
</dbReference>
<dbReference type="PRINTS" id="PR00003">
    <property type="entry name" value="4DISULPHCORE"/>
</dbReference>
<comment type="function">
    <text evidence="1">Damages membranes of susceptible bacteria. Has no hemolytic activity. Not toxic to mice. Does not inhibit the proteinases elastase and cathepsin G.</text>
</comment>
<comment type="similarity">
    <text evidence="5">Belongs to the venom waprin family.</text>
</comment>
<keyword evidence="3" id="KW-0044">Antibiotic</keyword>
<dbReference type="Gene3D" id="4.10.75.10">
    <property type="entry name" value="Elafin-like"/>
    <property type="match status" value="1"/>
</dbReference>
<evidence type="ECO:0000313" key="8">
    <source>
        <dbReference type="Proteomes" id="UP000694406"/>
    </source>
</evidence>
<dbReference type="GO" id="GO:0042742">
    <property type="term" value="P:defense response to bacterium"/>
    <property type="evidence" value="ECO:0007669"/>
    <property type="project" value="UniProtKB-KW"/>
</dbReference>
<dbReference type="Proteomes" id="UP000694406">
    <property type="component" value="Unplaced"/>
</dbReference>
<evidence type="ECO:0000313" key="7">
    <source>
        <dbReference type="Ensembl" id="ENSLLTP00000013537.1"/>
    </source>
</evidence>
<keyword evidence="4" id="KW-1015">Disulfide bond</keyword>
<dbReference type="InterPro" id="IPR008197">
    <property type="entry name" value="WAP_dom"/>
</dbReference>
<reference evidence="7" key="1">
    <citation type="submission" date="2025-08" db="UniProtKB">
        <authorList>
            <consortium name="Ensembl"/>
        </authorList>
    </citation>
    <scope>IDENTIFICATION</scope>
</reference>
<proteinExistence type="inferred from homology"/>
<dbReference type="GO" id="GO:0005576">
    <property type="term" value="C:extracellular region"/>
    <property type="evidence" value="ECO:0007669"/>
    <property type="project" value="InterPro"/>
</dbReference>
<evidence type="ECO:0000256" key="3">
    <source>
        <dbReference type="ARBA" id="ARBA00023022"/>
    </source>
</evidence>
<dbReference type="AlphaFoldDB" id="A0A8C5SBM3"/>
<keyword evidence="2" id="KW-0929">Antimicrobial</keyword>